<dbReference type="RefSeq" id="WP_388112988.1">
    <property type="nucleotide sequence ID" value="NZ_JBIAHM010000015.1"/>
</dbReference>
<proteinExistence type="predicted"/>
<keyword evidence="2" id="KW-0812">Transmembrane</keyword>
<accession>A0ABW6MCW8</accession>
<keyword evidence="4" id="KW-1185">Reference proteome</keyword>
<sequence length="110" mass="11790">MNWRAFLQRIAFLAFIAILVLVLIKMELDANLALAIAGGIVLTAKDLWLSAGVAHNAPAIATAAVPPSSEHLSARGASVRQFAVSSRELREPQESVEEDERNPRNGAEGT</sequence>
<keyword evidence="2" id="KW-0472">Membrane</keyword>
<evidence type="ECO:0000256" key="2">
    <source>
        <dbReference type="SAM" id="Phobius"/>
    </source>
</evidence>
<evidence type="ECO:0008006" key="5">
    <source>
        <dbReference type="Google" id="ProtNLM"/>
    </source>
</evidence>
<feature type="region of interest" description="Disordered" evidence="1">
    <location>
        <begin position="83"/>
        <end position="110"/>
    </location>
</feature>
<evidence type="ECO:0000256" key="1">
    <source>
        <dbReference type="SAM" id="MobiDB-lite"/>
    </source>
</evidence>
<evidence type="ECO:0000313" key="4">
    <source>
        <dbReference type="Proteomes" id="UP001601303"/>
    </source>
</evidence>
<protein>
    <recommendedName>
        <fullName evidence="5">Secreted protein</fullName>
    </recommendedName>
</protein>
<dbReference type="EMBL" id="JBIAHM010000015">
    <property type="protein sequence ID" value="MFE9603993.1"/>
    <property type="molecule type" value="Genomic_DNA"/>
</dbReference>
<dbReference type="Proteomes" id="UP001601303">
    <property type="component" value="Unassembled WGS sequence"/>
</dbReference>
<organism evidence="3 4">
    <name type="scientific">Streptomyces hokutonensis</name>
    <dbReference type="NCBI Taxonomy" id="1306990"/>
    <lineage>
        <taxon>Bacteria</taxon>
        <taxon>Bacillati</taxon>
        <taxon>Actinomycetota</taxon>
        <taxon>Actinomycetes</taxon>
        <taxon>Kitasatosporales</taxon>
        <taxon>Streptomycetaceae</taxon>
        <taxon>Streptomyces</taxon>
    </lineage>
</organism>
<keyword evidence="2" id="KW-1133">Transmembrane helix</keyword>
<evidence type="ECO:0000313" key="3">
    <source>
        <dbReference type="EMBL" id="MFE9603993.1"/>
    </source>
</evidence>
<name>A0ABW6MCW8_9ACTN</name>
<reference evidence="3 4" key="1">
    <citation type="submission" date="2024-10" db="EMBL/GenBank/DDBJ databases">
        <title>The Natural Products Discovery Center: Release of the First 8490 Sequenced Strains for Exploring Actinobacteria Biosynthetic Diversity.</title>
        <authorList>
            <person name="Kalkreuter E."/>
            <person name="Kautsar S.A."/>
            <person name="Yang D."/>
            <person name="Bader C.D."/>
            <person name="Teijaro C.N."/>
            <person name="Fluegel L."/>
            <person name="Davis C.M."/>
            <person name="Simpson J.R."/>
            <person name="Lauterbach L."/>
            <person name="Steele A.D."/>
            <person name="Gui C."/>
            <person name="Meng S."/>
            <person name="Li G."/>
            <person name="Viehrig K."/>
            <person name="Ye F."/>
            <person name="Su P."/>
            <person name="Kiefer A.F."/>
            <person name="Nichols A."/>
            <person name="Cepeda A.J."/>
            <person name="Yan W."/>
            <person name="Fan B."/>
            <person name="Jiang Y."/>
            <person name="Adhikari A."/>
            <person name="Zheng C.-J."/>
            <person name="Schuster L."/>
            <person name="Cowan T.M."/>
            <person name="Smanski M.J."/>
            <person name="Chevrette M.G."/>
            <person name="De Carvalho L.P.S."/>
            <person name="Shen B."/>
        </authorList>
    </citation>
    <scope>NUCLEOTIDE SEQUENCE [LARGE SCALE GENOMIC DNA]</scope>
    <source>
        <strain evidence="3 4">NPDC006488</strain>
    </source>
</reference>
<feature type="transmembrane region" description="Helical" evidence="2">
    <location>
        <begin position="6"/>
        <end position="24"/>
    </location>
</feature>
<comment type="caution">
    <text evidence="3">The sequence shown here is derived from an EMBL/GenBank/DDBJ whole genome shotgun (WGS) entry which is preliminary data.</text>
</comment>
<gene>
    <name evidence="3" type="ORF">ACFYNQ_36195</name>
</gene>